<feature type="compositionally biased region" description="Basic and acidic residues" evidence="1">
    <location>
        <begin position="317"/>
        <end position="333"/>
    </location>
</feature>
<dbReference type="AlphaFoldDB" id="A0A8T2TC27"/>
<feature type="compositionally biased region" description="Basic and acidic residues" evidence="1">
    <location>
        <begin position="104"/>
        <end position="130"/>
    </location>
</feature>
<keyword evidence="4" id="KW-1185">Reference proteome</keyword>
<dbReference type="InterPro" id="IPR007577">
    <property type="entry name" value="GlycoTrfase_DXD_sugar-bd_CS"/>
</dbReference>
<dbReference type="OrthoDB" id="409543at2759"/>
<gene>
    <name evidence="3" type="ORF">KP509_14G093400</name>
</gene>
<dbReference type="PANTHER" id="PTHR47213:SF1">
    <property type="entry name" value="OS07G0567300 PROTEIN"/>
    <property type="match status" value="1"/>
</dbReference>
<evidence type="ECO:0000259" key="2">
    <source>
        <dbReference type="Pfam" id="PF04572"/>
    </source>
</evidence>
<feature type="domain" description="Alpha 1,4-glycosyltransferase" evidence="2">
    <location>
        <begin position="612"/>
        <end position="743"/>
    </location>
</feature>
<dbReference type="PANTHER" id="PTHR47213">
    <property type="entry name" value="OS07G0567300 PROTEIN"/>
    <property type="match status" value="1"/>
</dbReference>
<comment type="caution">
    <text evidence="3">The sequence shown here is derived from an EMBL/GenBank/DDBJ whole genome shotgun (WGS) entry which is preliminary data.</text>
</comment>
<dbReference type="Pfam" id="PF04572">
    <property type="entry name" value="Gb3_synth"/>
    <property type="match status" value="1"/>
</dbReference>
<dbReference type="SUPFAM" id="SSF53448">
    <property type="entry name" value="Nucleotide-diphospho-sugar transferases"/>
    <property type="match status" value="1"/>
</dbReference>
<proteinExistence type="predicted"/>
<sequence>MSLYSRGHLYGLIGLIAIFHSNLSAADGDVFTRLFIPPATHLESNFSTYSSIKLEDLRSLKQIRLSREEIQNRTGSHFSRQQHDEVKDTYIGIVGDADHAREKELNNGEHGKNDEGQQKIKGEHLNRDENDGTFGQRHKTGDRIRSNRRVQLSVHNWTGNSIFRGRTMLESAQDESKSIHSLVTHRIPKVLPRWDPLEDLTDRGQENLERHFTWKSSRSAGIRWDHILGVVRRVGDYKSSSSLLKSKKINPEVKLLPARDNRSPVPSDSFPDDIHVYGSDDVPLNRNVRDKLEAVETIEDALLLRVGKNTNTNLRSWTEKKPKGDASKKERSNRSALDPLNPMNNPLLQDPDVSDSNGLSGNDKAMLKALRRTSMKTVMIESEGLRTQHGTVERSVLELSNFESSLQSKIPSINTDTGSLTNKQLRRSQGRRRKAFSDSRMWGFYPGLDSDLSFSNFLEKFLDETKCSHRIFMVWTTPPWTYTIRYQRGLESIFYFHPRACVVVFSISIDLDFFKSFMENGFRVTVMEPNLKELLAGTPADVFASFWMAWKKTRLFYLHYPELLRLAILYKYGGIYLDTDIVLLKPLILQNNTIGAERREDEILELNGAVMAFEKNSLFLLECLVEFTATYNEQLLEFNGAGLVTRVGKRMLEQKDGARRHAVGDLWIEEPHAFFPLNRFEISRYFEAPSSKEEQLETDRLVEIIYNNSKMFHFWNQKTHFLVPEVSSLVERILNQHCIKCSDFL</sequence>
<evidence type="ECO:0000313" key="4">
    <source>
        <dbReference type="Proteomes" id="UP000825935"/>
    </source>
</evidence>
<feature type="compositionally biased region" description="Low complexity" evidence="1">
    <location>
        <begin position="337"/>
        <end position="351"/>
    </location>
</feature>
<dbReference type="Gene3D" id="3.90.550.20">
    <property type="match status" value="1"/>
</dbReference>
<evidence type="ECO:0000256" key="1">
    <source>
        <dbReference type="SAM" id="MobiDB-lite"/>
    </source>
</evidence>
<protein>
    <recommendedName>
        <fullName evidence="2">Alpha 1,4-glycosyltransferase domain-containing protein</fullName>
    </recommendedName>
</protein>
<dbReference type="OMA" id="YPIHYSE"/>
<dbReference type="InterPro" id="IPR029044">
    <property type="entry name" value="Nucleotide-diphossugar_trans"/>
</dbReference>
<feature type="region of interest" description="Disordered" evidence="1">
    <location>
        <begin position="314"/>
        <end position="362"/>
    </location>
</feature>
<reference evidence="3" key="1">
    <citation type="submission" date="2021-08" db="EMBL/GenBank/DDBJ databases">
        <title>WGS assembly of Ceratopteris richardii.</title>
        <authorList>
            <person name="Marchant D.B."/>
            <person name="Chen G."/>
            <person name="Jenkins J."/>
            <person name="Shu S."/>
            <person name="Leebens-Mack J."/>
            <person name="Grimwood J."/>
            <person name="Schmutz J."/>
            <person name="Soltis P."/>
            <person name="Soltis D."/>
            <person name="Chen Z.-H."/>
        </authorList>
    </citation>
    <scope>NUCLEOTIDE SEQUENCE</scope>
    <source>
        <strain evidence="3">Whitten #5841</strain>
        <tissue evidence="3">Leaf</tissue>
    </source>
</reference>
<accession>A0A8T2TC27</accession>
<organism evidence="3 4">
    <name type="scientific">Ceratopteris richardii</name>
    <name type="common">Triangle waterfern</name>
    <dbReference type="NCBI Taxonomy" id="49495"/>
    <lineage>
        <taxon>Eukaryota</taxon>
        <taxon>Viridiplantae</taxon>
        <taxon>Streptophyta</taxon>
        <taxon>Embryophyta</taxon>
        <taxon>Tracheophyta</taxon>
        <taxon>Polypodiopsida</taxon>
        <taxon>Polypodiidae</taxon>
        <taxon>Polypodiales</taxon>
        <taxon>Pteridineae</taxon>
        <taxon>Pteridaceae</taxon>
        <taxon>Parkerioideae</taxon>
        <taxon>Ceratopteris</taxon>
    </lineage>
</organism>
<feature type="region of interest" description="Disordered" evidence="1">
    <location>
        <begin position="104"/>
        <end position="141"/>
    </location>
</feature>
<dbReference type="Proteomes" id="UP000825935">
    <property type="component" value="Chromosome 14"/>
</dbReference>
<dbReference type="Pfam" id="PF04488">
    <property type="entry name" value="Gly_transf_sug"/>
    <property type="match status" value="1"/>
</dbReference>
<dbReference type="InterPro" id="IPR007652">
    <property type="entry name" value="A1-4-GlycosylTfrase_dom"/>
</dbReference>
<dbReference type="InterPro" id="IPR044789">
    <property type="entry name" value="Put_A1-4-GlycosylTfrase_plant"/>
</dbReference>
<name>A0A8T2TC27_CERRI</name>
<evidence type="ECO:0000313" key="3">
    <source>
        <dbReference type="EMBL" id="KAH7416479.1"/>
    </source>
</evidence>
<dbReference type="EMBL" id="CM035419">
    <property type="protein sequence ID" value="KAH7416479.1"/>
    <property type="molecule type" value="Genomic_DNA"/>
</dbReference>